<feature type="domain" description="NIF system FeS cluster assembly NifU C-terminal" evidence="2">
    <location>
        <begin position="6"/>
        <end position="72"/>
    </location>
</feature>
<evidence type="ECO:0000313" key="3">
    <source>
        <dbReference type="EMBL" id="RJP60407.1"/>
    </source>
</evidence>
<evidence type="ECO:0000259" key="2">
    <source>
        <dbReference type="Pfam" id="PF01106"/>
    </source>
</evidence>
<comment type="caution">
    <text evidence="3">The sequence shown here is derived from an EMBL/GenBank/DDBJ whole genome shotgun (WGS) entry which is preliminary data.</text>
</comment>
<dbReference type="FunFam" id="3.30.300.130:FF:000003">
    <property type="entry name" value="NifU-like protein 3, chloroplastic"/>
    <property type="match status" value="1"/>
</dbReference>
<dbReference type="GO" id="GO:0051536">
    <property type="term" value="F:iron-sulfur cluster binding"/>
    <property type="evidence" value="ECO:0007669"/>
    <property type="project" value="InterPro"/>
</dbReference>
<evidence type="ECO:0000256" key="1">
    <source>
        <dbReference type="ARBA" id="ARBA00006420"/>
    </source>
</evidence>
<name>A0A3A4RCC2_9BACT</name>
<protein>
    <submittedName>
        <fullName evidence="3">NifU family protein</fullName>
    </submittedName>
</protein>
<dbReference type="Pfam" id="PF01106">
    <property type="entry name" value="NifU"/>
    <property type="match status" value="1"/>
</dbReference>
<sequence>MLKDKVQAALNRVRPALQADGGDVELVGVTSDGVVKVKLTGACGGCPMSQMTLKMGIERELKKSVPEVKSVESV</sequence>
<dbReference type="GO" id="GO:0016226">
    <property type="term" value="P:iron-sulfur cluster assembly"/>
    <property type="evidence" value="ECO:0007669"/>
    <property type="project" value="InterPro"/>
</dbReference>
<dbReference type="InterPro" id="IPR001075">
    <property type="entry name" value="NIF_FeS_clus_asmbl_NifU_C"/>
</dbReference>
<dbReference type="GO" id="GO:0005506">
    <property type="term" value="F:iron ion binding"/>
    <property type="evidence" value="ECO:0007669"/>
    <property type="project" value="InterPro"/>
</dbReference>
<dbReference type="PANTHER" id="PTHR11178">
    <property type="entry name" value="IRON-SULFUR CLUSTER SCAFFOLD PROTEIN NFU-RELATED"/>
    <property type="match status" value="1"/>
</dbReference>
<gene>
    <name evidence="3" type="ORF">C4541_04075</name>
</gene>
<dbReference type="SUPFAM" id="SSF117916">
    <property type="entry name" value="Fe-S cluster assembly (FSCA) domain-like"/>
    <property type="match status" value="1"/>
</dbReference>
<accession>A0A3A4RCC2</accession>
<dbReference type="InterPro" id="IPR034904">
    <property type="entry name" value="FSCA_dom_sf"/>
</dbReference>
<proteinExistence type="inferred from homology"/>
<comment type="similarity">
    <text evidence="1">Belongs to the NifU family.</text>
</comment>
<dbReference type="Gene3D" id="3.30.300.130">
    <property type="entry name" value="Fe-S cluster assembly (FSCA)"/>
    <property type="match status" value="1"/>
</dbReference>
<dbReference type="AlphaFoldDB" id="A0A3A4RCC2"/>
<organism evidence="3 4">
    <name type="scientific">Candidatus Auribacter fodinae</name>
    <dbReference type="NCBI Taxonomy" id="2093366"/>
    <lineage>
        <taxon>Bacteria</taxon>
        <taxon>Pseudomonadati</taxon>
        <taxon>Candidatus Auribacterota</taxon>
        <taxon>Candidatus Auribacteria</taxon>
        <taxon>Candidatus Auribacterales</taxon>
        <taxon>Candidatus Auribacteraceae</taxon>
        <taxon>Candidatus Auribacter</taxon>
    </lineage>
</organism>
<dbReference type="EMBL" id="QZJZ01000030">
    <property type="protein sequence ID" value="RJP60407.1"/>
    <property type="molecule type" value="Genomic_DNA"/>
</dbReference>
<reference evidence="3 4" key="1">
    <citation type="journal article" date="2017" name="ISME J.">
        <title>Energy and carbon metabolisms in a deep terrestrial subsurface fluid microbial community.</title>
        <authorList>
            <person name="Momper L."/>
            <person name="Jungbluth S.P."/>
            <person name="Lee M.D."/>
            <person name="Amend J.P."/>
        </authorList>
    </citation>
    <scope>NUCLEOTIDE SEQUENCE [LARGE SCALE GENOMIC DNA]</scope>
    <source>
        <strain evidence="3">SURF_26</strain>
    </source>
</reference>
<dbReference type="GO" id="GO:0005198">
    <property type="term" value="F:structural molecule activity"/>
    <property type="evidence" value="ECO:0007669"/>
    <property type="project" value="UniProtKB-ARBA"/>
</dbReference>
<evidence type="ECO:0000313" key="4">
    <source>
        <dbReference type="Proteomes" id="UP000266426"/>
    </source>
</evidence>
<dbReference type="Proteomes" id="UP000266426">
    <property type="component" value="Unassembled WGS sequence"/>
</dbReference>
<dbReference type="PANTHER" id="PTHR11178:SF25">
    <property type="entry name" value="NIFU-LIKE PROTEIN 3, CHLOROPLASTIC"/>
    <property type="match status" value="1"/>
</dbReference>